<dbReference type="Proteomes" id="UP001144347">
    <property type="component" value="Unassembled WGS sequence"/>
</dbReference>
<gene>
    <name evidence="1" type="ORF">O0955_07110</name>
</gene>
<keyword evidence="2" id="KW-1185">Reference proteome</keyword>
<name>A0ABT4L766_9SPHI</name>
<dbReference type="SUPFAM" id="SSF53474">
    <property type="entry name" value="alpha/beta-Hydrolases"/>
    <property type="match status" value="1"/>
</dbReference>
<evidence type="ECO:0008006" key="3">
    <source>
        <dbReference type="Google" id="ProtNLM"/>
    </source>
</evidence>
<protein>
    <recommendedName>
        <fullName evidence="3">Alpha/beta hydrolase</fullName>
    </recommendedName>
</protein>
<dbReference type="EMBL" id="JAPWGM010000002">
    <property type="protein sequence ID" value="MCZ4243771.1"/>
    <property type="molecule type" value="Genomic_DNA"/>
</dbReference>
<dbReference type="InterPro" id="IPR029058">
    <property type="entry name" value="AB_hydrolase_fold"/>
</dbReference>
<sequence>MKLFLFILFVGFSIQLKAQVSFEQKFNSLKQLKLDSGVTLTFDEPPRLSKAKPLKVIIFALPNGNNTAQSFGKNTSASDDWHFNIQHIGAQTELIRKVDPATNYVVIYLENNLKSWPAWRRKYSNSNELINNVVRCIADQYQKYHPKLTLTGHSGGGSFIFGYLNANPKISDLIERIGFLDATYAYETDLHRDKLNNWLKSKQHYLQVIAYNDSTVVLNGKPIVSPTGGTWYRSKLMVKDLNEKFIFNQNDKKLSWKSDQTGFILIKNPDGKIFHTVLVERNGFIHLIFSGTKLEENNYKFWQERAYTKYILN</sequence>
<comment type="caution">
    <text evidence="1">The sequence shown here is derived from an EMBL/GenBank/DDBJ whole genome shotgun (WGS) entry which is preliminary data.</text>
</comment>
<evidence type="ECO:0000313" key="2">
    <source>
        <dbReference type="Proteomes" id="UP001144347"/>
    </source>
</evidence>
<accession>A0ABT4L766</accession>
<organism evidence="1 2">
    <name type="scientific">Pedobacter punctiformis</name>
    <dbReference type="NCBI Taxonomy" id="3004097"/>
    <lineage>
        <taxon>Bacteria</taxon>
        <taxon>Pseudomonadati</taxon>
        <taxon>Bacteroidota</taxon>
        <taxon>Sphingobacteriia</taxon>
        <taxon>Sphingobacteriales</taxon>
        <taxon>Sphingobacteriaceae</taxon>
        <taxon>Pedobacter</taxon>
    </lineage>
</organism>
<evidence type="ECO:0000313" key="1">
    <source>
        <dbReference type="EMBL" id="MCZ4243771.1"/>
    </source>
</evidence>
<reference evidence="1" key="1">
    <citation type="submission" date="2022-12" db="EMBL/GenBank/DDBJ databases">
        <title>Genome sequence of HCMS5-2.</title>
        <authorList>
            <person name="Woo H."/>
        </authorList>
    </citation>
    <scope>NUCLEOTIDE SEQUENCE</scope>
    <source>
        <strain evidence="1">HCMS5-2</strain>
    </source>
</reference>
<proteinExistence type="predicted"/>
<dbReference type="RefSeq" id="WP_269426846.1">
    <property type="nucleotide sequence ID" value="NZ_JAPWGM010000002.1"/>
</dbReference>